<dbReference type="PANTHER" id="PTHR30024:SF43">
    <property type="entry name" value="BLL4572 PROTEIN"/>
    <property type="match status" value="1"/>
</dbReference>
<evidence type="ECO:0000256" key="6">
    <source>
        <dbReference type="ARBA" id="ARBA00023136"/>
    </source>
</evidence>
<dbReference type="PATRIC" id="fig|106634.4.peg.1651"/>
<dbReference type="Pfam" id="PF13379">
    <property type="entry name" value="NMT1_2"/>
    <property type="match status" value="1"/>
</dbReference>
<keyword evidence="3" id="KW-1003">Cell membrane</keyword>
<evidence type="ECO:0000256" key="2">
    <source>
        <dbReference type="ARBA" id="ARBA00022448"/>
    </source>
</evidence>
<dbReference type="NCBIfam" id="TIGR01409">
    <property type="entry name" value="TAT_signal_seq"/>
    <property type="match status" value="1"/>
</dbReference>
<evidence type="ECO:0000313" key="9">
    <source>
        <dbReference type="Proteomes" id="UP000064201"/>
    </source>
</evidence>
<evidence type="ECO:0000256" key="1">
    <source>
        <dbReference type="ARBA" id="ARBA00004308"/>
    </source>
</evidence>
<evidence type="ECO:0000256" key="7">
    <source>
        <dbReference type="ARBA" id="ARBA00024031"/>
    </source>
</evidence>
<keyword evidence="9" id="KW-1185">Reference proteome</keyword>
<dbReference type="GO" id="GO:0012505">
    <property type="term" value="C:endomembrane system"/>
    <property type="evidence" value="ECO:0007669"/>
    <property type="project" value="UniProtKB-SubCell"/>
</dbReference>
<keyword evidence="6" id="KW-0472">Membrane</keyword>
<dbReference type="Proteomes" id="UP000064201">
    <property type="component" value="Chromosome"/>
</dbReference>
<dbReference type="Gene3D" id="3.40.190.10">
    <property type="entry name" value="Periplasmic binding protein-like II"/>
    <property type="match status" value="2"/>
</dbReference>
<dbReference type="RefSeq" id="WP_047251307.1">
    <property type="nucleotide sequence ID" value="NZ_CP011367.1"/>
</dbReference>
<proteinExistence type="inferred from homology"/>
<keyword evidence="2" id="KW-0813">Transport</keyword>
<dbReference type="InterPro" id="IPR006311">
    <property type="entry name" value="TAT_signal"/>
</dbReference>
<dbReference type="KEGG" id="tvr:TVD_08095"/>
<name>A0A0G3G761_9GAMM</name>
<gene>
    <name evidence="8" type="ORF">TVD_08095</name>
</gene>
<dbReference type="InterPro" id="IPR044527">
    <property type="entry name" value="NrtA/CpmA_ABC-bd_dom"/>
</dbReference>
<dbReference type="PROSITE" id="PS51318">
    <property type="entry name" value="TAT"/>
    <property type="match status" value="1"/>
</dbReference>
<organism evidence="8 9">
    <name type="scientific">Thioalkalivibrio versutus</name>
    <dbReference type="NCBI Taxonomy" id="106634"/>
    <lineage>
        <taxon>Bacteria</taxon>
        <taxon>Pseudomonadati</taxon>
        <taxon>Pseudomonadota</taxon>
        <taxon>Gammaproteobacteria</taxon>
        <taxon>Chromatiales</taxon>
        <taxon>Ectothiorhodospiraceae</taxon>
        <taxon>Thioalkalivibrio</taxon>
    </lineage>
</organism>
<evidence type="ECO:0000256" key="4">
    <source>
        <dbReference type="ARBA" id="ARBA00022519"/>
    </source>
</evidence>
<protein>
    <submittedName>
        <fullName evidence="8">ABC transporter substrate-binding protein</fullName>
    </submittedName>
</protein>
<dbReference type="SUPFAM" id="SSF53850">
    <property type="entry name" value="Periplasmic binding protein-like II"/>
    <property type="match status" value="1"/>
</dbReference>
<dbReference type="PANTHER" id="PTHR30024">
    <property type="entry name" value="ALIPHATIC SULFONATES-BINDING PROTEIN-RELATED"/>
    <property type="match status" value="1"/>
</dbReference>
<keyword evidence="5" id="KW-0732">Signal</keyword>
<dbReference type="CDD" id="cd13553">
    <property type="entry name" value="PBP2_NrtA_CpmA_like"/>
    <property type="match status" value="1"/>
</dbReference>
<comment type="subcellular location">
    <subcellularLocation>
        <location evidence="1">Endomembrane system</location>
    </subcellularLocation>
</comment>
<accession>A0A0G3G761</accession>
<dbReference type="EMBL" id="CP011367">
    <property type="protein sequence ID" value="AKJ95322.1"/>
    <property type="molecule type" value="Genomic_DNA"/>
</dbReference>
<reference evidence="8 9" key="1">
    <citation type="submission" date="2015-04" db="EMBL/GenBank/DDBJ databases">
        <title>Complete Sequence for the Genome of the Thioalkalivibrio versutus D301.</title>
        <authorList>
            <person name="Mu T."/>
            <person name="Zhou J."/>
            <person name="Xu X."/>
        </authorList>
    </citation>
    <scope>NUCLEOTIDE SEQUENCE [LARGE SCALE GENOMIC DNA]</scope>
    <source>
        <strain evidence="8 9">D301</strain>
    </source>
</reference>
<evidence type="ECO:0000256" key="5">
    <source>
        <dbReference type="ARBA" id="ARBA00022729"/>
    </source>
</evidence>
<dbReference type="STRING" id="106634.TVD_08095"/>
<dbReference type="AlphaFoldDB" id="A0A0G3G761"/>
<dbReference type="OrthoDB" id="9789215at2"/>
<keyword evidence="4" id="KW-0997">Cell inner membrane</keyword>
<dbReference type="InterPro" id="IPR019546">
    <property type="entry name" value="TAT_signal_bac_arc"/>
</dbReference>
<evidence type="ECO:0000256" key="3">
    <source>
        <dbReference type="ARBA" id="ARBA00022475"/>
    </source>
</evidence>
<sequence>MCNCDNHHDIDSELDRLLDRSFSRRNFLRTAAVGGLAGSGLALPGSLFGAEPGSLEEPEGVVSDFDGVVRIGYIPITDAAALLVAHSEGYFEDEGLEVADPQLIRGWSPLIESFAANRFNLVHLLKPIPLWMRYQNDFPVKIMSWAHTNGSAVVTGRHVDVQSFADLGGKSVAVPYWYSMHNVVMQMALRDAGLTPVIRDQGDALEAHEVNLMLMPPPDMPPALAARSIDAYIVAEPFNAAGELLARGNVLRFTGDIWKNHPCCVVCMNERLTDREPEWTQKVMNAVVRAQGTIQEDKKSVATMLSRDGKGYLPMPANVVERAMTNYHDDSTYADSGAIRHPEWENGRIDFSPWPYPSATKMLVGAMNETLVGGDTTFLEGLDPDFVTDDLVNYDFVRKAMETHTAWQGAPGVDMDSPYAREEVVVL</sequence>
<evidence type="ECO:0000313" key="8">
    <source>
        <dbReference type="EMBL" id="AKJ95322.1"/>
    </source>
</evidence>
<comment type="similarity">
    <text evidence="7">Belongs to the CmpA/NrtA family.</text>
</comment>